<feature type="transmembrane region" description="Helical" evidence="5">
    <location>
        <begin position="300"/>
        <end position="322"/>
    </location>
</feature>
<dbReference type="Proteomes" id="UP000541352">
    <property type="component" value="Unassembled WGS sequence"/>
</dbReference>
<gene>
    <name evidence="7" type="ORF">FHS57_005465</name>
</gene>
<organism evidence="7 8">
    <name type="scientific">Runella defluvii</name>
    <dbReference type="NCBI Taxonomy" id="370973"/>
    <lineage>
        <taxon>Bacteria</taxon>
        <taxon>Pseudomonadati</taxon>
        <taxon>Bacteroidota</taxon>
        <taxon>Cytophagia</taxon>
        <taxon>Cytophagales</taxon>
        <taxon>Spirosomataceae</taxon>
        <taxon>Runella</taxon>
    </lineage>
</organism>
<feature type="domain" description="Cytochrome c" evidence="6">
    <location>
        <begin position="362"/>
        <end position="442"/>
    </location>
</feature>
<feature type="transmembrane region" description="Helical" evidence="5">
    <location>
        <begin position="195"/>
        <end position="215"/>
    </location>
</feature>
<dbReference type="PROSITE" id="PS51007">
    <property type="entry name" value="CYTC"/>
    <property type="match status" value="1"/>
</dbReference>
<sequence length="443" mass="49608">MFLNILLQTQTIVQKDIPLPLPVPEWVLVVVLVSMFLVHILFINFMVGGSILTLVYQLLGLRKPDYDKLAYEVAQTITVNKSMAVVMGIAPLLAINTVYTTYFYTANALTGLMWILIIPLVTIAFLLLYAHKFLWHKLDNNKFLHISILATAVAIFLFVPLIFLTNVNLMMFPDKWSVVEGFLSALVLPNVFPRYLHFLNACMAASGLLLVWYFGRKDFDFEEKFPMLSRYNVRKNLYTVTFYGSVVQFLVGPIVLVTLPSQGLGWNVLLVIFTGASIAIVAMVWLWKEITGPAAQFGRHFTKIALTMGVVVLFMGSGRQLYRSNVIDPHRKLVAKKTAEYEKLVKEAQAEALKPKTTETAAATHPGEAIFQMNCVACHQVNDKLVGPSMVEAAGIYKGNLDGLMGWIRQPGKKREGPAMPAQAHLGDDKIKQVAEWVLTLNK</sequence>
<keyword evidence="1 4" id="KW-0349">Heme</keyword>
<dbReference type="EMBL" id="JACIBY010000017">
    <property type="protein sequence ID" value="MBB3841437.1"/>
    <property type="molecule type" value="Genomic_DNA"/>
</dbReference>
<feature type="transmembrane region" description="Helical" evidence="5">
    <location>
        <begin position="84"/>
        <end position="105"/>
    </location>
</feature>
<keyword evidence="8" id="KW-1185">Reference proteome</keyword>
<proteinExistence type="predicted"/>
<name>A0A7W5ZTT5_9BACT</name>
<dbReference type="InterPro" id="IPR009056">
    <property type="entry name" value="Cyt_c-like_dom"/>
</dbReference>
<keyword evidence="5" id="KW-1133">Transmembrane helix</keyword>
<reference evidence="7 8" key="1">
    <citation type="submission" date="2020-08" db="EMBL/GenBank/DDBJ databases">
        <title>Genomic Encyclopedia of Type Strains, Phase IV (KMG-IV): sequencing the most valuable type-strain genomes for metagenomic binning, comparative biology and taxonomic classification.</title>
        <authorList>
            <person name="Goeker M."/>
        </authorList>
    </citation>
    <scope>NUCLEOTIDE SEQUENCE [LARGE SCALE GENOMIC DNA]</scope>
    <source>
        <strain evidence="7 8">DSM 17976</strain>
    </source>
</reference>
<dbReference type="GO" id="GO:0009055">
    <property type="term" value="F:electron transfer activity"/>
    <property type="evidence" value="ECO:0007669"/>
    <property type="project" value="InterPro"/>
</dbReference>
<accession>A0A7W5ZTT5</accession>
<evidence type="ECO:0000256" key="2">
    <source>
        <dbReference type="ARBA" id="ARBA00022723"/>
    </source>
</evidence>
<evidence type="ECO:0000256" key="1">
    <source>
        <dbReference type="ARBA" id="ARBA00022617"/>
    </source>
</evidence>
<evidence type="ECO:0000313" key="7">
    <source>
        <dbReference type="EMBL" id="MBB3841437.1"/>
    </source>
</evidence>
<dbReference type="InterPro" id="IPR036909">
    <property type="entry name" value="Cyt_c-like_dom_sf"/>
</dbReference>
<evidence type="ECO:0000256" key="3">
    <source>
        <dbReference type="ARBA" id="ARBA00023004"/>
    </source>
</evidence>
<evidence type="ECO:0000256" key="4">
    <source>
        <dbReference type="PROSITE-ProRule" id="PRU00433"/>
    </source>
</evidence>
<dbReference type="GO" id="GO:0020037">
    <property type="term" value="F:heme binding"/>
    <property type="evidence" value="ECO:0007669"/>
    <property type="project" value="InterPro"/>
</dbReference>
<dbReference type="RefSeq" id="WP_183979111.1">
    <property type="nucleotide sequence ID" value="NZ_JACIBY010000017.1"/>
</dbReference>
<feature type="transmembrane region" description="Helical" evidence="5">
    <location>
        <begin position="143"/>
        <end position="164"/>
    </location>
</feature>
<evidence type="ECO:0000259" key="6">
    <source>
        <dbReference type="PROSITE" id="PS51007"/>
    </source>
</evidence>
<keyword evidence="5" id="KW-0812">Transmembrane</keyword>
<feature type="transmembrane region" description="Helical" evidence="5">
    <location>
        <begin position="236"/>
        <end position="259"/>
    </location>
</feature>
<keyword evidence="5" id="KW-0472">Membrane</keyword>
<dbReference type="AlphaFoldDB" id="A0A7W5ZTT5"/>
<evidence type="ECO:0000256" key="5">
    <source>
        <dbReference type="SAM" id="Phobius"/>
    </source>
</evidence>
<keyword evidence="3 4" id="KW-0408">Iron</keyword>
<evidence type="ECO:0000313" key="8">
    <source>
        <dbReference type="Proteomes" id="UP000541352"/>
    </source>
</evidence>
<feature type="transmembrane region" description="Helical" evidence="5">
    <location>
        <begin position="265"/>
        <end position="288"/>
    </location>
</feature>
<feature type="transmembrane region" description="Helical" evidence="5">
    <location>
        <begin position="26"/>
        <end position="59"/>
    </location>
</feature>
<dbReference type="Gene3D" id="1.10.760.10">
    <property type="entry name" value="Cytochrome c-like domain"/>
    <property type="match status" value="1"/>
</dbReference>
<dbReference type="GO" id="GO:0046872">
    <property type="term" value="F:metal ion binding"/>
    <property type="evidence" value="ECO:0007669"/>
    <property type="project" value="UniProtKB-KW"/>
</dbReference>
<dbReference type="SUPFAM" id="SSF46626">
    <property type="entry name" value="Cytochrome c"/>
    <property type="match status" value="1"/>
</dbReference>
<keyword evidence="2 4" id="KW-0479">Metal-binding</keyword>
<dbReference type="Pfam" id="PF00034">
    <property type="entry name" value="Cytochrom_C"/>
    <property type="match status" value="1"/>
</dbReference>
<protein>
    <submittedName>
        <fullName evidence="7">Cytochrome c</fullName>
    </submittedName>
</protein>
<feature type="transmembrane region" description="Helical" evidence="5">
    <location>
        <begin position="111"/>
        <end position="131"/>
    </location>
</feature>
<comment type="caution">
    <text evidence="7">The sequence shown here is derived from an EMBL/GenBank/DDBJ whole genome shotgun (WGS) entry which is preliminary data.</text>
</comment>